<proteinExistence type="predicted"/>
<reference evidence="2" key="1">
    <citation type="journal article" date="2014" name="Front. Microbiol.">
        <title>High frequency of phylogenetically diverse reductive dehalogenase-homologous genes in deep subseafloor sedimentary metagenomes.</title>
        <authorList>
            <person name="Kawai M."/>
            <person name="Futagami T."/>
            <person name="Toyoda A."/>
            <person name="Takaki Y."/>
            <person name="Nishi S."/>
            <person name="Hori S."/>
            <person name="Arai W."/>
            <person name="Tsubouchi T."/>
            <person name="Morono Y."/>
            <person name="Uchiyama I."/>
            <person name="Ito T."/>
            <person name="Fujiyama A."/>
            <person name="Inagaki F."/>
            <person name="Takami H."/>
        </authorList>
    </citation>
    <scope>NUCLEOTIDE SEQUENCE</scope>
    <source>
        <strain evidence="2">Expedition CK06-06</strain>
    </source>
</reference>
<gene>
    <name evidence="2" type="ORF">S03H2_05465</name>
</gene>
<feature type="compositionally biased region" description="Basic and acidic residues" evidence="1">
    <location>
        <begin position="54"/>
        <end position="64"/>
    </location>
</feature>
<feature type="region of interest" description="Disordered" evidence="1">
    <location>
        <begin position="43"/>
        <end position="64"/>
    </location>
</feature>
<evidence type="ECO:0000256" key="1">
    <source>
        <dbReference type="SAM" id="MobiDB-lite"/>
    </source>
</evidence>
<organism evidence="2">
    <name type="scientific">marine sediment metagenome</name>
    <dbReference type="NCBI Taxonomy" id="412755"/>
    <lineage>
        <taxon>unclassified sequences</taxon>
        <taxon>metagenomes</taxon>
        <taxon>ecological metagenomes</taxon>
    </lineage>
</organism>
<dbReference type="EMBL" id="BARU01002282">
    <property type="protein sequence ID" value="GAH26241.1"/>
    <property type="molecule type" value="Genomic_DNA"/>
</dbReference>
<name>X1DYY2_9ZZZZ</name>
<feature type="non-terminal residue" evidence="2">
    <location>
        <position position="64"/>
    </location>
</feature>
<dbReference type="AlphaFoldDB" id="X1DYY2"/>
<accession>X1DYY2</accession>
<protein>
    <submittedName>
        <fullName evidence="2">Uncharacterized protein</fullName>
    </submittedName>
</protein>
<sequence length="64" mass="7306">MLFKEKELSYREKGLFLVVEKELAVKKFFLEVPGFPLKFLPLSEEEESPTSQGKGKESEKAEGV</sequence>
<evidence type="ECO:0000313" key="2">
    <source>
        <dbReference type="EMBL" id="GAH26241.1"/>
    </source>
</evidence>
<comment type="caution">
    <text evidence="2">The sequence shown here is derived from an EMBL/GenBank/DDBJ whole genome shotgun (WGS) entry which is preliminary data.</text>
</comment>